<dbReference type="RefSeq" id="WP_187564398.1">
    <property type="nucleotide sequence ID" value="NZ_JACGWS010000019.1"/>
</dbReference>
<gene>
    <name evidence="1" type="ORF">H2O64_21995</name>
</gene>
<dbReference type="EMBL" id="JACGWS010000019">
    <property type="protein sequence ID" value="MBC8757357.1"/>
    <property type="molecule type" value="Genomic_DNA"/>
</dbReference>
<organism evidence="1 2">
    <name type="scientific">Kordia aestuariivivens</name>
    <dbReference type="NCBI Taxonomy" id="2759037"/>
    <lineage>
        <taxon>Bacteria</taxon>
        <taxon>Pseudomonadati</taxon>
        <taxon>Bacteroidota</taxon>
        <taxon>Flavobacteriia</taxon>
        <taxon>Flavobacteriales</taxon>
        <taxon>Flavobacteriaceae</taxon>
        <taxon>Kordia</taxon>
    </lineage>
</organism>
<sequence>MNKKVWHSEKTMMYFINTTASKILSLADGKKLFSNLVAEAFAGSKIESINDETLESFQLETELNDRFFQSTAFCISMWERQLLNFKISNTENVTIPPLAKEAIDSNGNLTVEKAYSIIAKEDKATEYKMYNQLKANLAMLFAYDMVFIKFTGSMEDSNENVVTDSDLPRYKIGYLQPNLLKNMYNLGDNNVIRMHPILAATAGSFAADAVKVAAEEAGTTAGDIVGRMESR</sequence>
<accession>A0ABR7QFM3</accession>
<proteinExistence type="predicted"/>
<comment type="caution">
    <text evidence="1">The sequence shown here is derived from an EMBL/GenBank/DDBJ whole genome shotgun (WGS) entry which is preliminary data.</text>
</comment>
<evidence type="ECO:0000313" key="2">
    <source>
        <dbReference type="Proteomes" id="UP000619238"/>
    </source>
</evidence>
<name>A0ABR7QFM3_9FLAO</name>
<evidence type="ECO:0008006" key="3">
    <source>
        <dbReference type="Google" id="ProtNLM"/>
    </source>
</evidence>
<reference evidence="1 2" key="1">
    <citation type="submission" date="2020-07" db="EMBL/GenBank/DDBJ databases">
        <title>Description of Kordia aestuariivivens sp. nov., isolated from a tidal flat.</title>
        <authorList>
            <person name="Park S."/>
            <person name="Yoon J.-H."/>
        </authorList>
    </citation>
    <scope>NUCLEOTIDE SEQUENCE [LARGE SCALE GENOMIC DNA]</scope>
    <source>
        <strain evidence="1 2">YSTF-M3</strain>
    </source>
</reference>
<keyword evidence="2" id="KW-1185">Reference proteome</keyword>
<protein>
    <recommendedName>
        <fullName evidence="3">Phage portal protein</fullName>
    </recommendedName>
</protein>
<evidence type="ECO:0000313" key="1">
    <source>
        <dbReference type="EMBL" id="MBC8757357.1"/>
    </source>
</evidence>
<dbReference type="Proteomes" id="UP000619238">
    <property type="component" value="Unassembled WGS sequence"/>
</dbReference>